<dbReference type="EMBL" id="JAAGWZ010000001">
    <property type="protein sequence ID" value="NEM89993.1"/>
    <property type="molecule type" value="Genomic_DNA"/>
</dbReference>
<evidence type="ECO:0000256" key="6">
    <source>
        <dbReference type="HAMAP-Rule" id="MF_00163"/>
    </source>
</evidence>
<feature type="binding site" evidence="6">
    <location>
        <position position="136"/>
    </location>
    <ligand>
        <name>Fe cation</name>
        <dbReference type="ChEBI" id="CHEBI:24875"/>
    </ligand>
</feature>
<evidence type="ECO:0000313" key="7">
    <source>
        <dbReference type="EMBL" id="NEM89993.1"/>
    </source>
</evidence>
<evidence type="ECO:0000256" key="4">
    <source>
        <dbReference type="ARBA" id="ARBA00022917"/>
    </source>
</evidence>
<evidence type="ECO:0000256" key="5">
    <source>
        <dbReference type="ARBA" id="ARBA00023004"/>
    </source>
</evidence>
<name>A0A7C9PL33_9MICO</name>
<dbReference type="Gene3D" id="3.90.45.10">
    <property type="entry name" value="Peptide deformylase"/>
    <property type="match status" value="1"/>
</dbReference>
<keyword evidence="3 6" id="KW-0378">Hydrolase</keyword>
<comment type="cofactor">
    <cofactor evidence="6">
        <name>Fe(2+)</name>
        <dbReference type="ChEBI" id="CHEBI:29033"/>
    </cofactor>
    <text evidence="6">Binds 1 Fe(2+) ion.</text>
</comment>
<dbReference type="NCBIfam" id="NF001159">
    <property type="entry name" value="PRK00150.1-3"/>
    <property type="match status" value="1"/>
</dbReference>
<evidence type="ECO:0000256" key="2">
    <source>
        <dbReference type="ARBA" id="ARBA00022723"/>
    </source>
</evidence>
<feature type="binding site" evidence="6">
    <location>
        <position position="132"/>
    </location>
    <ligand>
        <name>Fe cation</name>
        <dbReference type="ChEBI" id="CHEBI:24875"/>
    </ligand>
</feature>
<keyword evidence="5 6" id="KW-0408">Iron</keyword>
<dbReference type="GO" id="GO:0042586">
    <property type="term" value="F:peptide deformylase activity"/>
    <property type="evidence" value="ECO:0007669"/>
    <property type="project" value="UniProtKB-UniRule"/>
</dbReference>
<comment type="catalytic activity">
    <reaction evidence="6">
        <text>N-terminal N-formyl-L-methionyl-[peptide] + H2O = N-terminal L-methionyl-[peptide] + formate</text>
        <dbReference type="Rhea" id="RHEA:24420"/>
        <dbReference type="Rhea" id="RHEA-COMP:10639"/>
        <dbReference type="Rhea" id="RHEA-COMP:10640"/>
        <dbReference type="ChEBI" id="CHEBI:15377"/>
        <dbReference type="ChEBI" id="CHEBI:15740"/>
        <dbReference type="ChEBI" id="CHEBI:49298"/>
        <dbReference type="ChEBI" id="CHEBI:64731"/>
        <dbReference type="EC" id="3.5.1.88"/>
    </reaction>
</comment>
<dbReference type="AlphaFoldDB" id="A0A7C9PL33"/>
<evidence type="ECO:0000256" key="1">
    <source>
        <dbReference type="ARBA" id="ARBA00010759"/>
    </source>
</evidence>
<dbReference type="PRINTS" id="PR01576">
    <property type="entry name" value="PDEFORMYLASE"/>
</dbReference>
<dbReference type="EC" id="3.5.1.88" evidence="6"/>
<dbReference type="PANTHER" id="PTHR10458">
    <property type="entry name" value="PEPTIDE DEFORMYLASE"/>
    <property type="match status" value="1"/>
</dbReference>
<dbReference type="PIRSF" id="PIRSF004749">
    <property type="entry name" value="Pep_def"/>
    <property type="match status" value="1"/>
</dbReference>
<dbReference type="CDD" id="cd00487">
    <property type="entry name" value="Pep_deformylase"/>
    <property type="match status" value="1"/>
</dbReference>
<keyword evidence="8" id="KW-1185">Reference proteome</keyword>
<dbReference type="HAMAP" id="MF_00163">
    <property type="entry name" value="Pep_deformylase"/>
    <property type="match status" value="1"/>
</dbReference>
<protein>
    <recommendedName>
        <fullName evidence="6">Peptide deformylase</fullName>
        <shortName evidence="6">PDF</shortName>
        <ecNumber evidence="6">3.5.1.88</ecNumber>
    </recommendedName>
    <alternativeName>
        <fullName evidence="6">Polypeptide deformylase</fullName>
    </alternativeName>
</protein>
<accession>A0A7C9PL33</accession>
<organism evidence="7 8">
    <name type="scientific">Galbitalea soli</name>
    <dbReference type="NCBI Taxonomy" id="1268042"/>
    <lineage>
        <taxon>Bacteria</taxon>
        <taxon>Bacillati</taxon>
        <taxon>Actinomycetota</taxon>
        <taxon>Actinomycetes</taxon>
        <taxon>Micrococcales</taxon>
        <taxon>Microbacteriaceae</taxon>
        <taxon>Galbitalea</taxon>
    </lineage>
</organism>
<dbReference type="GO" id="GO:0046872">
    <property type="term" value="F:metal ion binding"/>
    <property type="evidence" value="ECO:0007669"/>
    <property type="project" value="UniProtKB-KW"/>
</dbReference>
<comment type="function">
    <text evidence="6">Removes the formyl group from the N-terminal Met of newly synthesized proteins. Requires at least a dipeptide for an efficient rate of reaction. N-terminal L-methionine is a prerequisite for activity but the enzyme has broad specificity at other positions.</text>
</comment>
<comment type="similarity">
    <text evidence="1 6">Belongs to the polypeptide deformylase family.</text>
</comment>
<keyword evidence="4 6" id="KW-0648">Protein biosynthesis</keyword>
<dbReference type="InterPro" id="IPR023635">
    <property type="entry name" value="Peptide_deformylase"/>
</dbReference>
<feature type="binding site" evidence="6">
    <location>
        <position position="90"/>
    </location>
    <ligand>
        <name>Fe cation</name>
        <dbReference type="ChEBI" id="CHEBI:24875"/>
    </ligand>
</feature>
<evidence type="ECO:0000313" key="8">
    <source>
        <dbReference type="Proteomes" id="UP000479756"/>
    </source>
</evidence>
<dbReference type="Pfam" id="PF01327">
    <property type="entry name" value="Pep_deformylase"/>
    <property type="match status" value="1"/>
</dbReference>
<dbReference type="Proteomes" id="UP000479756">
    <property type="component" value="Unassembled WGS sequence"/>
</dbReference>
<comment type="caution">
    <text evidence="7">The sequence shown here is derived from an EMBL/GenBank/DDBJ whole genome shotgun (WGS) entry which is preliminary data.</text>
</comment>
<evidence type="ECO:0000256" key="3">
    <source>
        <dbReference type="ARBA" id="ARBA00022801"/>
    </source>
</evidence>
<sequence length="164" mass="17997">MTERQIRLFGDPVLRSACDPIVVPADARVRALVDDLIETVTVPGRAGVAANQIGVGLRAFSYNVDGVVGYVLNPVLEEVSGEPELVDEGCLSVPGFYFPRLRYPFARVRGVDLDGNEVVLEGEGLLAQALQHETDHLAGHLYIEGLEPETKREAMRAIRQAPWY</sequence>
<keyword evidence="2 6" id="KW-0479">Metal-binding</keyword>
<feature type="active site" evidence="6">
    <location>
        <position position="133"/>
    </location>
</feature>
<dbReference type="RefSeq" id="WP_163471678.1">
    <property type="nucleotide sequence ID" value="NZ_JAAGWZ010000001.1"/>
</dbReference>
<dbReference type="InterPro" id="IPR036821">
    <property type="entry name" value="Peptide_deformylase_sf"/>
</dbReference>
<dbReference type="SUPFAM" id="SSF56420">
    <property type="entry name" value="Peptide deformylase"/>
    <property type="match status" value="1"/>
</dbReference>
<proteinExistence type="inferred from homology"/>
<dbReference type="PANTHER" id="PTHR10458:SF2">
    <property type="entry name" value="PEPTIDE DEFORMYLASE, MITOCHONDRIAL"/>
    <property type="match status" value="1"/>
</dbReference>
<dbReference type="GO" id="GO:0006412">
    <property type="term" value="P:translation"/>
    <property type="evidence" value="ECO:0007669"/>
    <property type="project" value="UniProtKB-UniRule"/>
</dbReference>
<gene>
    <name evidence="6" type="primary">def</name>
    <name evidence="7" type="ORF">G3T37_01325</name>
</gene>
<reference evidence="7 8" key="1">
    <citation type="journal article" date="2014" name="Int. J. Syst. Evol. Microbiol.">
        <title>Description of Galbitalea soli gen. nov., sp. nov., and Frondihabitans sucicola sp. nov.</title>
        <authorList>
            <person name="Kim S.J."/>
            <person name="Lim J.M."/>
            <person name="Ahn J.H."/>
            <person name="Weon H.Y."/>
            <person name="Hamada M."/>
            <person name="Suzuki K."/>
            <person name="Ahn T.Y."/>
            <person name="Kwon S.W."/>
        </authorList>
    </citation>
    <scope>NUCLEOTIDE SEQUENCE [LARGE SCALE GENOMIC DNA]</scope>
    <source>
        <strain evidence="7 8">NBRC 108727</strain>
    </source>
</reference>